<dbReference type="Pfam" id="PF00891">
    <property type="entry name" value="Methyltransf_2"/>
    <property type="match status" value="1"/>
</dbReference>
<name>A0A6A6GVE4_VIRVR</name>
<feature type="domain" description="O-methyltransferase C-terminal" evidence="4">
    <location>
        <begin position="202"/>
        <end position="394"/>
    </location>
</feature>
<evidence type="ECO:0000259" key="4">
    <source>
        <dbReference type="Pfam" id="PF00891"/>
    </source>
</evidence>
<feature type="domain" description="O-methyltransferase dimerisation" evidence="5">
    <location>
        <begin position="84"/>
        <end position="151"/>
    </location>
</feature>
<dbReference type="PANTHER" id="PTHR43712:SF12">
    <property type="entry name" value="STERIGMATOCYSTIN 8-O-METHYLTRANSFERASE"/>
    <property type="match status" value="1"/>
</dbReference>
<dbReference type="Proteomes" id="UP000800092">
    <property type="component" value="Unassembled WGS sequence"/>
</dbReference>
<protein>
    <submittedName>
        <fullName evidence="6">S-adenosyl-L-methionine-dependent methyltransferase</fullName>
    </submittedName>
</protein>
<dbReference type="Pfam" id="PF08100">
    <property type="entry name" value="Dimerisation"/>
    <property type="match status" value="1"/>
</dbReference>
<sequence>MTSSAELLKLTNELHSKVSRLHQHVQENSLKWTSFDIASEWEVPLPHSLQTVREEAIEATEELHALLLGPSSYFMRLLDPTVLIYSCLQAIHRFHIAEKLELDEEISYGELADRCGIKTTHLRRLLRLAISYHIFKEPTKNAVSHSAISRLIKENPDYDSWIGLVCEEMIPASVHYVSALEKWRGDDDPAHTGWAMANNVETSLFEAIGTNPVRAARFASAMTALNSTPTLLPVHLVQDLPWTAESCPRTVVDIGGSQGAIGQILLTNFPQITKVVVQDLPEVLRGAKIPESLQSKLELMEYDFFTEQKVKGADVYFFRSILHDWPDHKAIEILRNQVSALSTGSSIILNEMCLPDPGTVSMSQEQHIRSYDLRMTQSFSGTERDSEDWRALIANVDPRLRVLEIRNSPGSLLSVIQIVMQ</sequence>
<evidence type="ECO:0000256" key="3">
    <source>
        <dbReference type="ARBA" id="ARBA00022691"/>
    </source>
</evidence>
<dbReference type="Gene3D" id="3.40.50.150">
    <property type="entry name" value="Vaccinia Virus protein VP39"/>
    <property type="match status" value="1"/>
</dbReference>
<proteinExistence type="predicted"/>
<accession>A0A6A6GVE4</accession>
<dbReference type="InterPro" id="IPR001077">
    <property type="entry name" value="COMT_C"/>
</dbReference>
<keyword evidence="1 6" id="KW-0489">Methyltransferase</keyword>
<evidence type="ECO:0000313" key="7">
    <source>
        <dbReference type="Proteomes" id="UP000800092"/>
    </source>
</evidence>
<gene>
    <name evidence="6" type="ORF">EV356DRAFT_493717</name>
</gene>
<reference evidence="6" key="1">
    <citation type="journal article" date="2020" name="Stud. Mycol.">
        <title>101 Dothideomycetes genomes: a test case for predicting lifestyles and emergence of pathogens.</title>
        <authorList>
            <person name="Haridas S."/>
            <person name="Albert R."/>
            <person name="Binder M."/>
            <person name="Bloem J."/>
            <person name="Labutti K."/>
            <person name="Salamov A."/>
            <person name="Andreopoulos B."/>
            <person name="Baker S."/>
            <person name="Barry K."/>
            <person name="Bills G."/>
            <person name="Bluhm B."/>
            <person name="Cannon C."/>
            <person name="Castanera R."/>
            <person name="Culley D."/>
            <person name="Daum C."/>
            <person name="Ezra D."/>
            <person name="Gonzalez J."/>
            <person name="Henrissat B."/>
            <person name="Kuo A."/>
            <person name="Liang C."/>
            <person name="Lipzen A."/>
            <person name="Lutzoni F."/>
            <person name="Magnuson J."/>
            <person name="Mondo S."/>
            <person name="Nolan M."/>
            <person name="Ohm R."/>
            <person name="Pangilinan J."/>
            <person name="Park H.-J."/>
            <person name="Ramirez L."/>
            <person name="Alfaro M."/>
            <person name="Sun H."/>
            <person name="Tritt A."/>
            <person name="Yoshinaga Y."/>
            <person name="Zwiers L.-H."/>
            <person name="Turgeon B."/>
            <person name="Goodwin S."/>
            <person name="Spatafora J."/>
            <person name="Crous P."/>
            <person name="Grigoriev I."/>
        </authorList>
    </citation>
    <scope>NUCLEOTIDE SEQUENCE</scope>
    <source>
        <strain evidence="6">Tuck. ex Michener</strain>
    </source>
</reference>
<dbReference type="InterPro" id="IPR012967">
    <property type="entry name" value="COMT_dimerisation"/>
</dbReference>
<evidence type="ECO:0000256" key="2">
    <source>
        <dbReference type="ARBA" id="ARBA00022679"/>
    </source>
</evidence>
<evidence type="ECO:0000256" key="1">
    <source>
        <dbReference type="ARBA" id="ARBA00022603"/>
    </source>
</evidence>
<organism evidence="6 7">
    <name type="scientific">Viridothelium virens</name>
    <name type="common">Speckled blister lichen</name>
    <name type="synonym">Trypethelium virens</name>
    <dbReference type="NCBI Taxonomy" id="1048519"/>
    <lineage>
        <taxon>Eukaryota</taxon>
        <taxon>Fungi</taxon>
        <taxon>Dikarya</taxon>
        <taxon>Ascomycota</taxon>
        <taxon>Pezizomycotina</taxon>
        <taxon>Dothideomycetes</taxon>
        <taxon>Dothideomycetes incertae sedis</taxon>
        <taxon>Trypetheliales</taxon>
        <taxon>Trypetheliaceae</taxon>
        <taxon>Viridothelium</taxon>
    </lineage>
</organism>
<dbReference type="PROSITE" id="PS51683">
    <property type="entry name" value="SAM_OMT_II"/>
    <property type="match status" value="1"/>
</dbReference>
<keyword evidence="2 6" id="KW-0808">Transferase</keyword>
<dbReference type="Gene3D" id="1.10.10.10">
    <property type="entry name" value="Winged helix-like DNA-binding domain superfamily/Winged helix DNA-binding domain"/>
    <property type="match status" value="1"/>
</dbReference>
<evidence type="ECO:0000259" key="5">
    <source>
        <dbReference type="Pfam" id="PF08100"/>
    </source>
</evidence>
<dbReference type="SUPFAM" id="SSF46785">
    <property type="entry name" value="Winged helix' DNA-binding domain"/>
    <property type="match status" value="1"/>
</dbReference>
<dbReference type="GO" id="GO:0032259">
    <property type="term" value="P:methylation"/>
    <property type="evidence" value="ECO:0007669"/>
    <property type="project" value="UniProtKB-KW"/>
</dbReference>
<dbReference type="InterPro" id="IPR036390">
    <property type="entry name" value="WH_DNA-bd_sf"/>
</dbReference>
<dbReference type="InterPro" id="IPR029063">
    <property type="entry name" value="SAM-dependent_MTases_sf"/>
</dbReference>
<keyword evidence="3" id="KW-0949">S-adenosyl-L-methionine</keyword>
<dbReference type="OrthoDB" id="1606438at2759"/>
<dbReference type="EMBL" id="ML991862">
    <property type="protein sequence ID" value="KAF2229480.1"/>
    <property type="molecule type" value="Genomic_DNA"/>
</dbReference>
<dbReference type="AlphaFoldDB" id="A0A6A6GVE4"/>
<dbReference type="PANTHER" id="PTHR43712">
    <property type="entry name" value="PUTATIVE (AFU_ORTHOLOGUE AFUA_4G14580)-RELATED"/>
    <property type="match status" value="1"/>
</dbReference>
<keyword evidence="7" id="KW-1185">Reference proteome</keyword>
<dbReference type="GO" id="GO:0008171">
    <property type="term" value="F:O-methyltransferase activity"/>
    <property type="evidence" value="ECO:0007669"/>
    <property type="project" value="InterPro"/>
</dbReference>
<dbReference type="InterPro" id="IPR016461">
    <property type="entry name" value="COMT-like"/>
</dbReference>
<dbReference type="SUPFAM" id="SSF53335">
    <property type="entry name" value="S-adenosyl-L-methionine-dependent methyltransferases"/>
    <property type="match status" value="1"/>
</dbReference>
<dbReference type="InterPro" id="IPR036388">
    <property type="entry name" value="WH-like_DNA-bd_sf"/>
</dbReference>
<evidence type="ECO:0000313" key="6">
    <source>
        <dbReference type="EMBL" id="KAF2229480.1"/>
    </source>
</evidence>